<organism evidence="2 3">
    <name type="scientific">Nocardioides daeguensis</name>
    <dbReference type="NCBI Taxonomy" id="908359"/>
    <lineage>
        <taxon>Bacteria</taxon>
        <taxon>Bacillati</taxon>
        <taxon>Actinomycetota</taxon>
        <taxon>Actinomycetes</taxon>
        <taxon>Propionibacteriales</taxon>
        <taxon>Nocardioidaceae</taxon>
        <taxon>Nocardioides</taxon>
    </lineage>
</organism>
<gene>
    <name evidence="2" type="ORF">GCM10022263_30630</name>
</gene>
<evidence type="ECO:0000256" key="1">
    <source>
        <dbReference type="SAM" id="MobiDB-lite"/>
    </source>
</evidence>
<dbReference type="Proteomes" id="UP001500301">
    <property type="component" value="Unassembled WGS sequence"/>
</dbReference>
<sequence length="189" mass="20150">MADFPAGWQAVPKDDEDDDEATEKRIAECVGVDHGDLYGDEPSAESPEFTNEDEETISSKVVVMASADEASDGLGIVASETYRTCISGEVATSVEESIKGEGASVGEISLNEVSVGQHGDEVTAFRVEIPFELNGFEATAALDFAIVRVDRALVQLTGYRISVGSLTTDDYVTYLDLATKRTQTALKAA</sequence>
<evidence type="ECO:0008006" key="4">
    <source>
        <dbReference type="Google" id="ProtNLM"/>
    </source>
</evidence>
<dbReference type="EMBL" id="BAABBB010000017">
    <property type="protein sequence ID" value="GAA3541221.1"/>
    <property type="molecule type" value="Genomic_DNA"/>
</dbReference>
<evidence type="ECO:0000313" key="3">
    <source>
        <dbReference type="Proteomes" id="UP001500301"/>
    </source>
</evidence>
<feature type="compositionally biased region" description="Basic and acidic residues" evidence="1">
    <location>
        <begin position="22"/>
        <end position="37"/>
    </location>
</feature>
<accession>A0ABP6VX20</accession>
<comment type="caution">
    <text evidence="2">The sequence shown here is derived from an EMBL/GenBank/DDBJ whole genome shotgun (WGS) entry which is preliminary data.</text>
</comment>
<name>A0ABP6VX20_9ACTN</name>
<protein>
    <recommendedName>
        <fullName evidence="4">DUF3710 domain-containing protein</fullName>
    </recommendedName>
</protein>
<feature type="region of interest" description="Disordered" evidence="1">
    <location>
        <begin position="1"/>
        <end position="54"/>
    </location>
</feature>
<reference evidence="3" key="1">
    <citation type="journal article" date="2019" name="Int. J. Syst. Evol. Microbiol.">
        <title>The Global Catalogue of Microorganisms (GCM) 10K type strain sequencing project: providing services to taxonomists for standard genome sequencing and annotation.</title>
        <authorList>
            <consortium name="The Broad Institute Genomics Platform"/>
            <consortium name="The Broad Institute Genome Sequencing Center for Infectious Disease"/>
            <person name="Wu L."/>
            <person name="Ma J."/>
        </authorList>
    </citation>
    <scope>NUCLEOTIDE SEQUENCE [LARGE SCALE GENOMIC DNA]</scope>
    <source>
        <strain evidence="3">JCM 17460</strain>
    </source>
</reference>
<evidence type="ECO:0000313" key="2">
    <source>
        <dbReference type="EMBL" id="GAA3541221.1"/>
    </source>
</evidence>
<proteinExistence type="predicted"/>
<keyword evidence="3" id="KW-1185">Reference proteome</keyword>